<sequence length="438" mass="50172">MSEGTSLSQGDKKDKAKTRSSNRTSRNNGRHRPSKSKSSAIAEKKTNKKTSKPRDINSDYKVLEIFKLIRKFKPVTINGIPVTNILKQEEKKEKEEEQKSIIHAEETNQSKEKKQKQAKNKIQNDVLKSYITRIFTNQPNKPIYFSFVIKPSDPDFPFDLESLKLSLCIPYTYPYNKESKPSIYILNDEIPKGFAVNIELGYKRIVEIAMNNETDEEIELVSGKGLLSQLQTLDKYLELFLKQKKRDTIKFVKLKKKTTPQMHMLDTPSSSPVPTPKSISPSPSPSPVISDQRNQLIGEMINKLGPNVKLLKKNPTTKYKIILPVHAEHTDNPLKPVPPEIWNLHGSLEIFLNIPFNYPESKLTITIPTNFSEHLLAKHGDIKDLQTIKLTEQNVVRNFGAYKFRDVNLTFVINWFGNYLGVFCLNEKEFNSTAELLL</sequence>
<organism evidence="2 3">
    <name type="scientific">Debaryomyces fabryi</name>
    <dbReference type="NCBI Taxonomy" id="58627"/>
    <lineage>
        <taxon>Eukaryota</taxon>
        <taxon>Fungi</taxon>
        <taxon>Dikarya</taxon>
        <taxon>Ascomycota</taxon>
        <taxon>Saccharomycotina</taxon>
        <taxon>Pichiomycetes</taxon>
        <taxon>Debaryomycetaceae</taxon>
        <taxon>Debaryomyces</taxon>
    </lineage>
</organism>
<dbReference type="EMBL" id="LMYN01000036">
    <property type="protein sequence ID" value="KSA02037.1"/>
    <property type="molecule type" value="Genomic_DNA"/>
</dbReference>
<accession>A0A0V1Q186</accession>
<dbReference type="GeneID" id="26839188"/>
<name>A0A0V1Q186_9ASCO</name>
<dbReference type="OrthoDB" id="10253329at2759"/>
<reference evidence="2 3" key="1">
    <citation type="submission" date="2015-11" db="EMBL/GenBank/DDBJ databases">
        <title>The genome of Debaryomyces fabryi.</title>
        <authorList>
            <person name="Tafer H."/>
            <person name="Lopandic K."/>
        </authorList>
    </citation>
    <scope>NUCLEOTIDE SEQUENCE [LARGE SCALE GENOMIC DNA]</scope>
    <source>
        <strain evidence="2 3">CBS 789</strain>
    </source>
</reference>
<dbReference type="Proteomes" id="UP000054251">
    <property type="component" value="Unassembled WGS sequence"/>
</dbReference>
<feature type="region of interest" description="Disordered" evidence="1">
    <location>
        <begin position="90"/>
        <end position="120"/>
    </location>
</feature>
<feature type="compositionally biased region" description="Basic and acidic residues" evidence="1">
    <location>
        <begin position="90"/>
        <end position="112"/>
    </location>
</feature>
<protein>
    <submittedName>
        <fullName evidence="2">Uncharacterized protein</fullName>
    </submittedName>
</protein>
<evidence type="ECO:0000313" key="2">
    <source>
        <dbReference type="EMBL" id="KSA02037.1"/>
    </source>
</evidence>
<feature type="region of interest" description="Disordered" evidence="1">
    <location>
        <begin position="261"/>
        <end position="290"/>
    </location>
</feature>
<evidence type="ECO:0000256" key="1">
    <source>
        <dbReference type="SAM" id="MobiDB-lite"/>
    </source>
</evidence>
<keyword evidence="3" id="KW-1185">Reference proteome</keyword>
<proteinExistence type="predicted"/>
<dbReference type="AlphaFoldDB" id="A0A0V1Q186"/>
<evidence type="ECO:0000313" key="3">
    <source>
        <dbReference type="Proteomes" id="UP000054251"/>
    </source>
</evidence>
<feature type="compositionally biased region" description="Low complexity" evidence="1">
    <location>
        <begin position="267"/>
        <end position="281"/>
    </location>
</feature>
<dbReference type="RefSeq" id="XP_015468139.1">
    <property type="nucleotide sequence ID" value="XM_015611009.1"/>
</dbReference>
<feature type="region of interest" description="Disordered" evidence="1">
    <location>
        <begin position="1"/>
        <end position="54"/>
    </location>
</feature>
<gene>
    <name evidence="2" type="ORF">AC631_02179</name>
</gene>
<comment type="caution">
    <text evidence="2">The sequence shown here is derived from an EMBL/GenBank/DDBJ whole genome shotgun (WGS) entry which is preliminary data.</text>
</comment>